<dbReference type="InterPro" id="IPR054567">
    <property type="entry name" value="NNH7"/>
</dbReference>
<gene>
    <name evidence="2" type="ORF">Ate02nite_30280</name>
</gene>
<dbReference type="Proteomes" id="UP000623608">
    <property type="component" value="Unassembled WGS sequence"/>
</dbReference>
<proteinExistence type="predicted"/>
<reference evidence="2" key="1">
    <citation type="submission" date="2021-01" db="EMBL/GenBank/DDBJ databases">
        <title>Whole genome shotgun sequence of Actinoplanes tereljensis NBRC 105297.</title>
        <authorList>
            <person name="Komaki H."/>
            <person name="Tamura T."/>
        </authorList>
    </citation>
    <scope>NUCLEOTIDE SEQUENCE</scope>
    <source>
        <strain evidence="2">NBRC 105297</strain>
    </source>
</reference>
<dbReference type="RefSeq" id="WP_203805792.1">
    <property type="nucleotide sequence ID" value="NZ_BOMY01000021.1"/>
</dbReference>
<feature type="domain" description="AAA+ ATPase" evidence="1">
    <location>
        <begin position="331"/>
        <end position="475"/>
    </location>
</feature>
<dbReference type="Pfam" id="PF22738">
    <property type="entry name" value="NNH7"/>
    <property type="match status" value="1"/>
</dbReference>
<dbReference type="SMART" id="SM00382">
    <property type="entry name" value="AAA"/>
    <property type="match status" value="1"/>
</dbReference>
<evidence type="ECO:0000313" key="2">
    <source>
        <dbReference type="EMBL" id="GIF20298.1"/>
    </source>
</evidence>
<evidence type="ECO:0000259" key="1">
    <source>
        <dbReference type="SMART" id="SM00382"/>
    </source>
</evidence>
<organism evidence="2 3">
    <name type="scientific">Paractinoplanes tereljensis</name>
    <dbReference type="NCBI Taxonomy" id="571912"/>
    <lineage>
        <taxon>Bacteria</taxon>
        <taxon>Bacillati</taxon>
        <taxon>Actinomycetota</taxon>
        <taxon>Actinomycetes</taxon>
        <taxon>Micromonosporales</taxon>
        <taxon>Micromonosporaceae</taxon>
        <taxon>Paractinoplanes</taxon>
    </lineage>
</organism>
<dbReference type="AlphaFoldDB" id="A0A919TRI2"/>
<name>A0A919TRI2_9ACTN</name>
<comment type="caution">
    <text evidence="2">The sequence shown here is derived from an EMBL/GenBank/DDBJ whole genome shotgun (WGS) entry which is preliminary data.</text>
</comment>
<sequence length="1074" mass="118337">MGREVSYEDAVKLLGGDAAKIAKLVDTLTGVGLLALLGPFRDVLGWFDAKAELSKVTERLITSLVEKRSKLSRFERTERLQAAHSALALTAFFEAMAEAEWPFPYRSLELTAEEQRMLGSETSPGLAGEWRAPVPGPAESHDEFRGRLLEFYQRLVPRLQGFATQLAVWERLDSQEQTEAGAVLETMPAAAAARFDSLLGKLAAEFPEVAFWAGMREQTAVHARLRDVTTGLAGLSEVLDRIAAGSLPDARRNELAMRYAAALRQPIAASGEVPAGLRVPLLGEAFLPQLFRSVVVAGHARLSSEDWWEFEPVRDDLMAFLTGHLTSVPATTEPLLILGQPGSGKSVLAKILAGELPPTDFLPVLVVLRTVHAAADVQDQIEQAIRADTGERIGWPELSRSSGTALPVVILDGFDELLQATGVSQTDYLRRVVAFQRREAELGRPVAVIVTSRTSVADRATTPEGSVAIRLEPFDDVRVQAWLAVWNSANATQLDLGTVMRYPDLAGQPLLLLMLALYDAEGSALREAGDLRTDELYERLLARFARREVEKLADGLPTRERDQRVEAELRKLSVVAFAMFNRDAQWVTETQLEADLHALPGLTGAVASQASPSDLRAPLRPSELALGSFFFVHRARASRDSISLETYEFLHATFGEFLVARLIHGIVGSLIARERASTFPSGAAVDDDLLYTLLSFAPLSGRHQAVDFLRGIVTASSDEHRADWADLVARLFRSATMPRPPRAFDEYAPKRPSVVSRLAAYTSNLLLLALCAGDTTVVRLFDDREDDEDQDFGAWRSMCLFWRSQDAGSGWVGLLDQVAVSRTRRGIYADVGLSLDSAVGAGVPLVDMGWLCRVDSSGTDELVGFVDRLQMLRREAHFTCDLAADLQQHALEPLVRAGLEIAGDLVHDSPEIGYASVLSKFMQIVTADKLPLVEREKLYRACLRWCEDYPLIVDHLIRQMTYDSEIETPLVTEILGQLRAGTHQLASIRCGLAHLDVARHPEATQELAEYVDHDLGSEVVSWTELETEAAIRIAELELRVPVITEAEAELILSAHRAKRPDFVDRIRILVRVEV</sequence>
<protein>
    <recommendedName>
        <fullName evidence="1">AAA+ ATPase domain-containing protein</fullName>
    </recommendedName>
</protein>
<dbReference type="Gene3D" id="3.40.50.300">
    <property type="entry name" value="P-loop containing nucleotide triphosphate hydrolases"/>
    <property type="match status" value="1"/>
</dbReference>
<dbReference type="InterPro" id="IPR027417">
    <property type="entry name" value="P-loop_NTPase"/>
</dbReference>
<dbReference type="SUPFAM" id="SSF52540">
    <property type="entry name" value="P-loop containing nucleoside triphosphate hydrolases"/>
    <property type="match status" value="1"/>
</dbReference>
<evidence type="ECO:0000313" key="3">
    <source>
        <dbReference type="Proteomes" id="UP000623608"/>
    </source>
</evidence>
<keyword evidence="3" id="KW-1185">Reference proteome</keyword>
<accession>A0A919TRI2</accession>
<dbReference type="EMBL" id="BOMY01000021">
    <property type="protein sequence ID" value="GIF20298.1"/>
    <property type="molecule type" value="Genomic_DNA"/>
</dbReference>
<dbReference type="InterPro" id="IPR003593">
    <property type="entry name" value="AAA+_ATPase"/>
</dbReference>